<sequence>MSKVIRRLRNIKIKSRRKSKADSKIIEPSYPRSNGIQEMKCVKLIHQRGKGCPLAEMNSNDKVFHVIATEGMSVGKIYTMGNEKKSNPGNILKLKNVPEGSYVHSLEYVFNDGGKVAMTAGSKCTIENHRREENETVIKLPSGVKRVFSSEVRCIVGVCASAGIKDKPLLKAGVAHHLRKSRGQRFPIVRAVAMNPVDHAHGGGSHQHIGTSSCISKRAPEAQKVGLVGARRTGYQK</sequence>
<dbReference type="GO" id="GO:0003735">
    <property type="term" value="F:structural constituent of ribosome"/>
    <property type="evidence" value="ECO:0007669"/>
    <property type="project" value="InterPro"/>
</dbReference>
<name>A0A1X0Q9Q3_9MICR</name>
<accession>A0A1X0Q9Q3</accession>
<evidence type="ECO:0000256" key="3">
    <source>
        <dbReference type="ARBA" id="ARBA00023274"/>
    </source>
</evidence>
<dbReference type="PANTHER" id="PTHR13691:SF16">
    <property type="entry name" value="LARGE RIBOSOMAL SUBUNIT PROTEIN UL2"/>
    <property type="match status" value="1"/>
</dbReference>
<dbReference type="Gene3D" id="4.10.950.10">
    <property type="entry name" value="Ribosomal protein L2, domain 3"/>
    <property type="match status" value="1"/>
</dbReference>
<dbReference type="Gene3D" id="2.30.30.30">
    <property type="match status" value="1"/>
</dbReference>
<protein>
    <submittedName>
        <fullName evidence="5">RL8</fullName>
    </submittedName>
</protein>
<keyword evidence="6" id="KW-1185">Reference proteome</keyword>
<dbReference type="PANTHER" id="PTHR13691">
    <property type="entry name" value="RIBOSOMAL PROTEIN L2"/>
    <property type="match status" value="1"/>
</dbReference>
<dbReference type="GO" id="GO:0022625">
    <property type="term" value="C:cytosolic large ribosomal subunit"/>
    <property type="evidence" value="ECO:0007669"/>
    <property type="project" value="TreeGrafter"/>
</dbReference>
<dbReference type="VEuPathDB" id="MicrosporidiaDB:A0H76_2962"/>
<dbReference type="GO" id="GO:0002181">
    <property type="term" value="P:cytoplasmic translation"/>
    <property type="evidence" value="ECO:0007669"/>
    <property type="project" value="TreeGrafter"/>
</dbReference>
<dbReference type="GO" id="GO:0003723">
    <property type="term" value="F:RNA binding"/>
    <property type="evidence" value="ECO:0007669"/>
    <property type="project" value="TreeGrafter"/>
</dbReference>
<dbReference type="Gene3D" id="2.40.50.140">
    <property type="entry name" value="Nucleic acid-binding proteins"/>
    <property type="match status" value="1"/>
</dbReference>
<dbReference type="InterPro" id="IPR022669">
    <property type="entry name" value="Ribosomal_uL2_C"/>
</dbReference>
<dbReference type="InterPro" id="IPR012340">
    <property type="entry name" value="NA-bd_OB-fold"/>
</dbReference>
<comment type="similarity">
    <text evidence="1">Belongs to the universal ribosomal protein uL2 family.</text>
</comment>
<dbReference type="InterPro" id="IPR008991">
    <property type="entry name" value="Translation_prot_SH3-like_sf"/>
</dbReference>
<dbReference type="SMART" id="SM01382">
    <property type="entry name" value="Ribosomal_L2_C"/>
    <property type="match status" value="1"/>
</dbReference>
<dbReference type="FunFam" id="4.10.950.10:FF:000002">
    <property type="entry name" value="60S ribosomal protein L2"/>
    <property type="match status" value="1"/>
</dbReference>
<comment type="caution">
    <text evidence="5">The sequence shown here is derived from an EMBL/GenBank/DDBJ whole genome shotgun (WGS) entry which is preliminary data.</text>
</comment>
<evidence type="ECO:0000313" key="5">
    <source>
        <dbReference type="EMBL" id="ORD96488.1"/>
    </source>
</evidence>
<dbReference type="OrthoDB" id="10267824at2759"/>
<gene>
    <name evidence="5" type="primary">RL8</name>
    <name evidence="5" type="ORF">HERIO_1581</name>
</gene>
<evidence type="ECO:0000313" key="6">
    <source>
        <dbReference type="Proteomes" id="UP000192356"/>
    </source>
</evidence>
<dbReference type="SUPFAM" id="SSF50104">
    <property type="entry name" value="Translation proteins SH3-like domain"/>
    <property type="match status" value="1"/>
</dbReference>
<dbReference type="VEuPathDB" id="MicrosporidiaDB:HERIO_1581"/>
<proteinExistence type="inferred from homology"/>
<dbReference type="Pfam" id="PF03947">
    <property type="entry name" value="Ribosomal_L2_C"/>
    <property type="match status" value="1"/>
</dbReference>
<evidence type="ECO:0000259" key="4">
    <source>
        <dbReference type="SMART" id="SM01382"/>
    </source>
</evidence>
<dbReference type="InterPro" id="IPR014726">
    <property type="entry name" value="Ribosomal_uL2_dom3"/>
</dbReference>
<evidence type="ECO:0000256" key="2">
    <source>
        <dbReference type="ARBA" id="ARBA00022980"/>
    </source>
</evidence>
<feature type="domain" description="Large ribosomal subunit protein uL2 C-terminal" evidence="4">
    <location>
        <begin position="86"/>
        <end position="221"/>
    </location>
</feature>
<dbReference type="PIRSF" id="PIRSF002158">
    <property type="entry name" value="Ribosomal_L2"/>
    <property type="match status" value="1"/>
</dbReference>
<reference evidence="5 6" key="1">
    <citation type="journal article" date="2017" name="Environ. Microbiol.">
        <title>Decay of the glycolytic pathway and adaptation to intranuclear parasitism within Enterocytozoonidae microsporidia.</title>
        <authorList>
            <person name="Wiredu Boakye D."/>
            <person name="Jaroenlak P."/>
            <person name="Prachumwat A."/>
            <person name="Williams T.A."/>
            <person name="Bateman K.S."/>
            <person name="Itsathitphaisarn O."/>
            <person name="Sritunyalucksana K."/>
            <person name="Paszkiewicz K.H."/>
            <person name="Moore K.A."/>
            <person name="Stentiford G.D."/>
            <person name="Williams B.A."/>
        </authorList>
    </citation>
    <scope>NUCLEOTIDE SEQUENCE [LARGE SCALE GENOMIC DNA]</scope>
    <source>
        <strain evidence="5 6">GB1</strain>
    </source>
</reference>
<keyword evidence="2" id="KW-0689">Ribosomal protein</keyword>
<organism evidence="5 6">
    <name type="scientific">Hepatospora eriocheir</name>
    <dbReference type="NCBI Taxonomy" id="1081669"/>
    <lineage>
        <taxon>Eukaryota</taxon>
        <taxon>Fungi</taxon>
        <taxon>Fungi incertae sedis</taxon>
        <taxon>Microsporidia</taxon>
        <taxon>Hepatosporidae</taxon>
        <taxon>Hepatospora</taxon>
    </lineage>
</organism>
<dbReference type="InterPro" id="IPR002171">
    <property type="entry name" value="Ribosomal_uL2"/>
</dbReference>
<dbReference type="AlphaFoldDB" id="A0A1X0Q9Q3"/>
<dbReference type="EMBL" id="LVKB01000084">
    <property type="protein sequence ID" value="ORD96488.1"/>
    <property type="molecule type" value="Genomic_DNA"/>
</dbReference>
<evidence type="ECO:0000256" key="1">
    <source>
        <dbReference type="ARBA" id="ARBA00005636"/>
    </source>
</evidence>
<keyword evidence="3" id="KW-0687">Ribonucleoprotein</keyword>
<dbReference type="InterPro" id="IPR014722">
    <property type="entry name" value="Rib_uL2_dom2"/>
</dbReference>
<dbReference type="Proteomes" id="UP000192356">
    <property type="component" value="Unassembled WGS sequence"/>
</dbReference>